<evidence type="ECO:0000313" key="7">
    <source>
        <dbReference type="Proteomes" id="UP001150941"/>
    </source>
</evidence>
<dbReference type="SUPFAM" id="SSF54106">
    <property type="entry name" value="LysM domain"/>
    <property type="match status" value="5"/>
</dbReference>
<accession>A0A9W9NRS6</accession>
<organism evidence="6 7">
    <name type="scientific">Penicillium chermesinum</name>
    <dbReference type="NCBI Taxonomy" id="63820"/>
    <lineage>
        <taxon>Eukaryota</taxon>
        <taxon>Fungi</taxon>
        <taxon>Dikarya</taxon>
        <taxon>Ascomycota</taxon>
        <taxon>Pezizomycotina</taxon>
        <taxon>Eurotiomycetes</taxon>
        <taxon>Eurotiomycetidae</taxon>
        <taxon>Eurotiales</taxon>
        <taxon>Aspergillaceae</taxon>
        <taxon>Penicillium</taxon>
    </lineage>
</organism>
<dbReference type="CDD" id="cd00118">
    <property type="entry name" value="LysM"/>
    <property type="match status" value="5"/>
</dbReference>
<dbReference type="SMART" id="SM00257">
    <property type="entry name" value="LysM"/>
    <property type="match status" value="5"/>
</dbReference>
<sequence length="682" mass="73318">MEVPLNFISLALVVNLIIAPVYSVQIRNSSGAPPEGIAVGCWNALSTNITCSQLVPAYKVSQQVLYSNTDLSKLCTTTCSNSLHEFQEDVYESCGDATLSFDGRNTTAAELVDPLVWAYNVTCLQDSSGFCNPQIFNSSYFLDGCSDCVLSYIARMLESDYGRVRFNDKGFSSQLSSCGVPATKYPYTTPTSSPLSSSTAPGSASSTPTTRACSGDSYTVGEDDSCESIAEANSIPIGTFLADNGIDQNCTTLKPGSEVCLSPSCTLYKVKEGDTCKTILEGKGYYKNQLLSWNPTLRTNCDNLETVVGQGICISPPGSSTWDVTTTNRTSTMIFTMFPGDWETGPAPTQVTESPTYTALPTNFSPITSTYTVNQTAQSMIEDYSKYCPILDEDYEDGFRWEDLSDTCQDLLDPYCSPDIHSPSPKSTEFPGSCTPTVSATPTASSTPAPSPTLDGTTARCNKYHYVVANDTCPAVVKRYGITLTDFYSWNPGVGPDCRTLKTEYYVCVGVSGTSTPTNTMGTTSATATTTGNATPSPTQDGVTSNCDDWHYVEAGDQCFDLAKKYNITLNEFYDWNPAVGEGCKSLKTEYYVCVGVKGGTVPSTTTSKPTSTGGGTTTSPSETLPGTIETCKKYYKVGEDDGCYDIAAAHDITLKNFYAWNPSVKDDCSGLKFDTYVCVGI</sequence>
<evidence type="ECO:0000256" key="4">
    <source>
        <dbReference type="SAM" id="SignalP"/>
    </source>
</evidence>
<keyword evidence="1" id="KW-0147">Chitin-binding</keyword>
<feature type="signal peptide" evidence="4">
    <location>
        <begin position="1"/>
        <end position="23"/>
    </location>
</feature>
<dbReference type="InterPro" id="IPR036779">
    <property type="entry name" value="LysM_dom_sf"/>
</dbReference>
<dbReference type="Pfam" id="PF01476">
    <property type="entry name" value="LysM"/>
    <property type="match status" value="5"/>
</dbReference>
<dbReference type="EMBL" id="JAPQKS010000005">
    <property type="protein sequence ID" value="KAJ5224935.1"/>
    <property type="molecule type" value="Genomic_DNA"/>
</dbReference>
<evidence type="ECO:0000259" key="5">
    <source>
        <dbReference type="PROSITE" id="PS51782"/>
    </source>
</evidence>
<dbReference type="InterPro" id="IPR052210">
    <property type="entry name" value="LysM1-like"/>
</dbReference>
<dbReference type="PANTHER" id="PTHR34997">
    <property type="entry name" value="AM15"/>
    <property type="match status" value="1"/>
</dbReference>
<evidence type="ECO:0000313" key="6">
    <source>
        <dbReference type="EMBL" id="KAJ5224935.1"/>
    </source>
</evidence>
<dbReference type="OrthoDB" id="5985073at2759"/>
<feature type="compositionally biased region" description="Low complexity" evidence="3">
    <location>
        <begin position="520"/>
        <end position="539"/>
    </location>
</feature>
<dbReference type="PROSITE" id="PS51782">
    <property type="entry name" value="LYSM"/>
    <property type="match status" value="5"/>
</dbReference>
<evidence type="ECO:0000256" key="2">
    <source>
        <dbReference type="ARBA" id="ARBA00023026"/>
    </source>
</evidence>
<feature type="domain" description="LysM" evidence="5">
    <location>
        <begin position="463"/>
        <end position="509"/>
    </location>
</feature>
<keyword evidence="4" id="KW-0732">Signal</keyword>
<dbReference type="GeneID" id="83202759"/>
<feature type="domain" description="LysM" evidence="5">
    <location>
        <begin position="549"/>
        <end position="595"/>
    </location>
</feature>
<evidence type="ECO:0000256" key="3">
    <source>
        <dbReference type="SAM" id="MobiDB-lite"/>
    </source>
</evidence>
<feature type="chain" id="PRO_5040859307" description="LysM domain-containing protein" evidence="4">
    <location>
        <begin position="24"/>
        <end position="682"/>
    </location>
</feature>
<dbReference type="RefSeq" id="XP_058328346.1">
    <property type="nucleotide sequence ID" value="XM_058475456.1"/>
</dbReference>
<feature type="domain" description="LysM" evidence="5">
    <location>
        <begin position="216"/>
        <end position="261"/>
    </location>
</feature>
<keyword evidence="2" id="KW-0843">Virulence</keyword>
<feature type="region of interest" description="Disordered" evidence="3">
    <location>
        <begin position="423"/>
        <end position="454"/>
    </location>
</feature>
<dbReference type="Proteomes" id="UP001150941">
    <property type="component" value="Unassembled WGS sequence"/>
</dbReference>
<comment type="caution">
    <text evidence="6">The sequence shown here is derived from an EMBL/GenBank/DDBJ whole genome shotgun (WGS) entry which is preliminary data.</text>
</comment>
<dbReference type="GO" id="GO:0008061">
    <property type="term" value="F:chitin binding"/>
    <property type="evidence" value="ECO:0007669"/>
    <property type="project" value="UniProtKB-KW"/>
</dbReference>
<gene>
    <name evidence="6" type="ORF">N7468_006160</name>
</gene>
<dbReference type="PANTHER" id="PTHR34997:SF1">
    <property type="entry name" value="PEPTIDOGLYCAN-BINDING LYSIN DOMAIN"/>
    <property type="match status" value="1"/>
</dbReference>
<reference evidence="6" key="2">
    <citation type="journal article" date="2023" name="IMA Fungus">
        <title>Comparative genomic study of the Penicillium genus elucidates a diverse pangenome and 15 lateral gene transfer events.</title>
        <authorList>
            <person name="Petersen C."/>
            <person name="Sorensen T."/>
            <person name="Nielsen M.R."/>
            <person name="Sondergaard T.E."/>
            <person name="Sorensen J.L."/>
            <person name="Fitzpatrick D.A."/>
            <person name="Frisvad J.C."/>
            <person name="Nielsen K.L."/>
        </authorList>
    </citation>
    <scope>NUCLEOTIDE SEQUENCE</scope>
    <source>
        <strain evidence="6">IBT 19713</strain>
    </source>
</reference>
<feature type="region of interest" description="Disordered" evidence="3">
    <location>
        <begin position="189"/>
        <end position="216"/>
    </location>
</feature>
<feature type="compositionally biased region" description="Low complexity" evidence="3">
    <location>
        <begin position="189"/>
        <end position="210"/>
    </location>
</feature>
<protein>
    <recommendedName>
        <fullName evidence="5">LysM domain-containing protein</fullName>
    </recommendedName>
</protein>
<feature type="compositionally biased region" description="Low complexity" evidence="3">
    <location>
        <begin position="433"/>
        <end position="448"/>
    </location>
</feature>
<keyword evidence="7" id="KW-1185">Reference proteome</keyword>
<name>A0A9W9NRS6_9EURO</name>
<feature type="domain" description="LysM" evidence="5">
    <location>
        <begin position="634"/>
        <end position="680"/>
    </location>
</feature>
<dbReference type="AlphaFoldDB" id="A0A9W9NRS6"/>
<feature type="region of interest" description="Disordered" evidence="3">
    <location>
        <begin position="520"/>
        <end position="540"/>
    </location>
</feature>
<dbReference type="Gene3D" id="3.10.350.10">
    <property type="entry name" value="LysM domain"/>
    <property type="match status" value="5"/>
</dbReference>
<evidence type="ECO:0000256" key="1">
    <source>
        <dbReference type="ARBA" id="ARBA00022669"/>
    </source>
</evidence>
<reference evidence="6" key="1">
    <citation type="submission" date="2022-11" db="EMBL/GenBank/DDBJ databases">
        <authorList>
            <person name="Petersen C."/>
        </authorList>
    </citation>
    <scope>NUCLEOTIDE SEQUENCE</scope>
    <source>
        <strain evidence="6">IBT 19713</strain>
    </source>
</reference>
<dbReference type="InterPro" id="IPR018392">
    <property type="entry name" value="LysM"/>
</dbReference>
<feature type="domain" description="LysM" evidence="5">
    <location>
        <begin position="266"/>
        <end position="314"/>
    </location>
</feature>
<proteinExistence type="predicted"/>